<gene>
    <name evidence="1" type="ORF">DCHRY22_LOCUS2636</name>
</gene>
<sequence length="204" mass="22472">MDYIATNSVACNKEFDAVIEDGGERCVRLEGGRGGGFRQGLYRDCIGEQTSGRGVAVQIILPPGPQPTTTHVICECVSMATARAVGPEPRAGPCMILVRETHLRLFRERERLAREIKNYTEGCPAAVPLPPGHNIPISLEMTCSQCSYMYILHVICCTSLESFPCAYIPPLPAPSRPPPTHPTTHIQRRAILFLSSQTWMDNYS</sequence>
<dbReference type="AlphaFoldDB" id="A0A8J2QHX1"/>
<keyword evidence="2" id="KW-1185">Reference proteome</keyword>
<dbReference type="Proteomes" id="UP000789524">
    <property type="component" value="Unassembled WGS sequence"/>
</dbReference>
<dbReference type="EMBL" id="CAKASE010000046">
    <property type="protein sequence ID" value="CAG9561062.1"/>
    <property type="molecule type" value="Genomic_DNA"/>
</dbReference>
<accession>A0A8J2QHX1</accession>
<evidence type="ECO:0000313" key="1">
    <source>
        <dbReference type="EMBL" id="CAG9561062.1"/>
    </source>
</evidence>
<comment type="caution">
    <text evidence="1">The sequence shown here is derived from an EMBL/GenBank/DDBJ whole genome shotgun (WGS) entry which is preliminary data.</text>
</comment>
<protein>
    <submittedName>
        <fullName evidence="1">(African queen) hypothetical protein</fullName>
    </submittedName>
</protein>
<name>A0A8J2QHX1_9NEOP</name>
<reference evidence="1" key="1">
    <citation type="submission" date="2021-09" db="EMBL/GenBank/DDBJ databases">
        <authorList>
            <person name="Martin H S."/>
        </authorList>
    </citation>
    <scope>NUCLEOTIDE SEQUENCE</scope>
</reference>
<organism evidence="1 2">
    <name type="scientific">Danaus chrysippus</name>
    <name type="common">African queen</name>
    <dbReference type="NCBI Taxonomy" id="151541"/>
    <lineage>
        <taxon>Eukaryota</taxon>
        <taxon>Metazoa</taxon>
        <taxon>Ecdysozoa</taxon>
        <taxon>Arthropoda</taxon>
        <taxon>Hexapoda</taxon>
        <taxon>Insecta</taxon>
        <taxon>Pterygota</taxon>
        <taxon>Neoptera</taxon>
        <taxon>Endopterygota</taxon>
        <taxon>Lepidoptera</taxon>
        <taxon>Glossata</taxon>
        <taxon>Ditrysia</taxon>
        <taxon>Papilionoidea</taxon>
        <taxon>Nymphalidae</taxon>
        <taxon>Danainae</taxon>
        <taxon>Danaini</taxon>
        <taxon>Danaina</taxon>
        <taxon>Danaus</taxon>
        <taxon>Anosia</taxon>
    </lineage>
</organism>
<dbReference type="OrthoDB" id="7404726at2759"/>
<proteinExistence type="predicted"/>
<evidence type="ECO:0000313" key="2">
    <source>
        <dbReference type="Proteomes" id="UP000789524"/>
    </source>
</evidence>